<dbReference type="InterPro" id="IPR005467">
    <property type="entry name" value="His_kinase_dom"/>
</dbReference>
<dbReference type="SMART" id="SM00387">
    <property type="entry name" value="HATPase_c"/>
    <property type="match status" value="1"/>
</dbReference>
<keyword evidence="11" id="KW-1133">Transmembrane helix</keyword>
<gene>
    <name evidence="16" type="ORF">LOC68_25180</name>
</gene>
<dbReference type="SUPFAM" id="SSF52172">
    <property type="entry name" value="CheY-like"/>
    <property type="match status" value="1"/>
</dbReference>
<dbReference type="Gene3D" id="3.30.565.10">
    <property type="entry name" value="Histidine kinase-like ATPase, C-terminal domain"/>
    <property type="match status" value="1"/>
</dbReference>
<dbReference type="PANTHER" id="PTHR43047">
    <property type="entry name" value="TWO-COMPONENT HISTIDINE PROTEIN KINASE"/>
    <property type="match status" value="1"/>
</dbReference>
<dbReference type="Proteomes" id="UP001139103">
    <property type="component" value="Unassembled WGS sequence"/>
</dbReference>
<evidence type="ECO:0000256" key="7">
    <source>
        <dbReference type="ARBA" id="ARBA00023136"/>
    </source>
</evidence>
<dbReference type="SMART" id="SM00448">
    <property type="entry name" value="REC"/>
    <property type="match status" value="1"/>
</dbReference>
<evidence type="ECO:0000256" key="4">
    <source>
        <dbReference type="ARBA" id="ARBA00022679"/>
    </source>
</evidence>
<evidence type="ECO:0000256" key="1">
    <source>
        <dbReference type="ARBA" id="ARBA00000085"/>
    </source>
</evidence>
<feature type="region of interest" description="Disordered" evidence="10">
    <location>
        <begin position="1"/>
        <end position="24"/>
    </location>
</feature>
<dbReference type="Pfam" id="PF05227">
    <property type="entry name" value="CHASE3"/>
    <property type="match status" value="1"/>
</dbReference>
<organism evidence="16 17">
    <name type="scientific">Blastopirellula sediminis</name>
    <dbReference type="NCBI Taxonomy" id="2894196"/>
    <lineage>
        <taxon>Bacteria</taxon>
        <taxon>Pseudomonadati</taxon>
        <taxon>Planctomycetota</taxon>
        <taxon>Planctomycetia</taxon>
        <taxon>Pirellulales</taxon>
        <taxon>Pirellulaceae</taxon>
        <taxon>Blastopirellula</taxon>
    </lineage>
</organism>
<feature type="domain" description="PAS" evidence="14">
    <location>
        <begin position="506"/>
        <end position="563"/>
    </location>
</feature>
<feature type="transmembrane region" description="Helical" evidence="11">
    <location>
        <begin position="205"/>
        <end position="231"/>
    </location>
</feature>
<evidence type="ECO:0000256" key="5">
    <source>
        <dbReference type="ARBA" id="ARBA00022777"/>
    </source>
</evidence>
<dbReference type="CDD" id="cd00130">
    <property type="entry name" value="PAS"/>
    <property type="match status" value="2"/>
</dbReference>
<dbReference type="InterPro" id="IPR001789">
    <property type="entry name" value="Sig_transdc_resp-reg_receiver"/>
</dbReference>
<dbReference type="GO" id="GO:0009927">
    <property type="term" value="F:histidine phosphotransfer kinase activity"/>
    <property type="evidence" value="ECO:0007669"/>
    <property type="project" value="TreeGrafter"/>
</dbReference>
<dbReference type="InterPro" id="IPR000014">
    <property type="entry name" value="PAS"/>
</dbReference>
<dbReference type="PANTHER" id="PTHR43047:SF72">
    <property type="entry name" value="OSMOSENSING HISTIDINE PROTEIN KINASE SLN1"/>
    <property type="match status" value="1"/>
</dbReference>
<dbReference type="InterPro" id="IPR036097">
    <property type="entry name" value="HisK_dim/P_sf"/>
</dbReference>
<dbReference type="InterPro" id="IPR000700">
    <property type="entry name" value="PAS-assoc_C"/>
</dbReference>
<dbReference type="InterPro" id="IPR011006">
    <property type="entry name" value="CheY-like_superfamily"/>
</dbReference>
<dbReference type="CDD" id="cd19410">
    <property type="entry name" value="HK9-like_sensor"/>
    <property type="match status" value="1"/>
</dbReference>
<dbReference type="Pfam" id="PF13426">
    <property type="entry name" value="PAS_9"/>
    <property type="match status" value="1"/>
</dbReference>
<dbReference type="SMART" id="SM00086">
    <property type="entry name" value="PAC"/>
    <property type="match status" value="2"/>
</dbReference>
<evidence type="ECO:0000259" key="14">
    <source>
        <dbReference type="PROSITE" id="PS50112"/>
    </source>
</evidence>
<comment type="catalytic activity">
    <reaction evidence="1">
        <text>ATP + protein L-histidine = ADP + protein N-phospho-L-histidine.</text>
        <dbReference type="EC" id="2.7.13.3"/>
    </reaction>
</comment>
<sequence>MELEPASSMPSPFDGSQPSSESHAIQRRKRRWEIAFFCFGIALAILLAGAILGYVNTVRLIDNHRRVFATQQVIAELEGLLSLVKDAETGQRGYLLTEDKKYLEPYNAALAEVPAQLDKIKTAIADDTVQQERMPGLERNVADKLDELQRTLDLMNGGDREAALKLVDSDIGRGLMENVRQSIDEMQQFEHDQLRRRAQQSETSFRTAIATILLSATLGIASVCVAFYLAVRNIRQKAKAAAILAEQKERLHITLTSIGDAVISTDAAGKITFLNPVAEQLTGWTNKEASGRSLTAVFEIVNETTRATVENPADRALREGMIVGLANHTILIAKDRSERFIDDSAAPIRDSSGQIVGAVLVFRDISQRRSIEKESRMHEERYHTLFNTIDEGFCVIEMLFDDAGKPNDYRFLEINPAFEKQTGLVDAIGKRMRELAPDHEELWFQTYGQVATSGESIRFVQEAKALDGRWFDVYAFRVGQEGSPHVAILFTDITERRKSEIERQESELRFRTLVEQVQDYAIFMTDADGRATSWNEGVQRVLGFDEEEFIGQNVVELIFTPEDLQCGIAQAELDQAAAVGSASDDRWMQRKDGSRFWAAGVTTGLHDDAGNLLGFMKVMRDQTERKRLEDELRQIAADLSEADRRKTEFLATLGHELRNPLAPIRTGLEVLKSAQHDPDLVVKVLSTMERQAQQMARLIDDLLDVSRITRGKLELRTREIKLEEAVRSAVEATQPFLDEANHTLTVSLPDEPVTLNADLNRLAQIFSNLLNNAAKYTPDGGHIALTAQCEDGEVIVSVKDDGVGIPFEQQAQIFEMFAQIDRPLEKGYSGLGIGLTLVKQLVELHKGSIEVHSDGADRGSEFRVHLPISGEPERESPAELAAIPKRKKLRVLIVDDNKAAATMLKMVVKMLGNDVTTADDGEQAIAAAEEFAPDIVLMDLGMPRMNGYEAARFIRQQPWGQKMVLVALTGWGQDEDRQRTAEAGFNHHLVKPAEPSDLQQLFASIESSDA</sequence>
<reference evidence="16" key="1">
    <citation type="submission" date="2021-11" db="EMBL/GenBank/DDBJ databases">
        <title>Genome sequence.</title>
        <authorList>
            <person name="Sun Q."/>
        </authorList>
    </citation>
    <scope>NUCLEOTIDE SEQUENCE</scope>
    <source>
        <strain evidence="16">JC732</strain>
    </source>
</reference>
<dbReference type="FunFam" id="1.10.287.130:FF:000001">
    <property type="entry name" value="Two-component sensor histidine kinase"/>
    <property type="match status" value="1"/>
</dbReference>
<name>A0A9X1MQW2_9BACT</name>
<dbReference type="InterPro" id="IPR003661">
    <property type="entry name" value="HisK_dim/P_dom"/>
</dbReference>
<keyword evidence="6" id="KW-0902">Two-component regulatory system</keyword>
<dbReference type="InterPro" id="IPR004358">
    <property type="entry name" value="Sig_transdc_His_kin-like_C"/>
</dbReference>
<feature type="compositionally biased region" description="Polar residues" evidence="10">
    <location>
        <begin position="8"/>
        <end position="23"/>
    </location>
</feature>
<keyword evidence="7 11" id="KW-0472">Membrane</keyword>
<dbReference type="InterPro" id="IPR001610">
    <property type="entry name" value="PAC"/>
</dbReference>
<feature type="modified residue" description="4-aspartylphosphate" evidence="8">
    <location>
        <position position="939"/>
    </location>
</feature>
<dbReference type="Gene3D" id="3.30.450.20">
    <property type="entry name" value="PAS domain"/>
    <property type="match status" value="3"/>
</dbReference>
<protein>
    <recommendedName>
        <fullName evidence="2">histidine kinase</fullName>
        <ecNumber evidence="2">2.7.13.3</ecNumber>
    </recommendedName>
</protein>
<feature type="domain" description="PAC" evidence="15">
    <location>
        <begin position="325"/>
        <end position="377"/>
    </location>
</feature>
<dbReference type="SMART" id="SM00388">
    <property type="entry name" value="HisKA"/>
    <property type="match status" value="1"/>
</dbReference>
<keyword evidence="11" id="KW-0812">Transmembrane</keyword>
<keyword evidence="3 8" id="KW-0597">Phosphoprotein</keyword>
<dbReference type="PROSITE" id="PS50110">
    <property type="entry name" value="RESPONSE_REGULATORY"/>
    <property type="match status" value="1"/>
</dbReference>
<evidence type="ECO:0000259" key="13">
    <source>
        <dbReference type="PROSITE" id="PS50110"/>
    </source>
</evidence>
<evidence type="ECO:0000313" key="17">
    <source>
        <dbReference type="Proteomes" id="UP001139103"/>
    </source>
</evidence>
<feature type="transmembrane region" description="Helical" evidence="11">
    <location>
        <begin position="34"/>
        <end position="55"/>
    </location>
</feature>
<dbReference type="Gene3D" id="3.40.50.2300">
    <property type="match status" value="1"/>
</dbReference>
<feature type="domain" description="Histidine kinase" evidence="12">
    <location>
        <begin position="652"/>
        <end position="870"/>
    </location>
</feature>
<evidence type="ECO:0000256" key="10">
    <source>
        <dbReference type="SAM" id="MobiDB-lite"/>
    </source>
</evidence>
<feature type="coiled-coil region" evidence="9">
    <location>
        <begin position="618"/>
        <end position="645"/>
    </location>
</feature>
<feature type="domain" description="PAC" evidence="15">
    <location>
        <begin position="582"/>
        <end position="634"/>
    </location>
</feature>
<keyword evidence="4" id="KW-0808">Transferase</keyword>
<dbReference type="InterPro" id="IPR007891">
    <property type="entry name" value="CHASE3"/>
</dbReference>
<dbReference type="InterPro" id="IPR035965">
    <property type="entry name" value="PAS-like_dom_sf"/>
</dbReference>
<accession>A0A9X1MQW2</accession>
<evidence type="ECO:0000256" key="2">
    <source>
        <dbReference type="ARBA" id="ARBA00012438"/>
    </source>
</evidence>
<comment type="caution">
    <text evidence="16">The sequence shown here is derived from an EMBL/GenBank/DDBJ whole genome shotgun (WGS) entry which is preliminary data.</text>
</comment>
<evidence type="ECO:0000256" key="6">
    <source>
        <dbReference type="ARBA" id="ARBA00023012"/>
    </source>
</evidence>
<dbReference type="InterPro" id="IPR003594">
    <property type="entry name" value="HATPase_dom"/>
</dbReference>
<evidence type="ECO:0000256" key="11">
    <source>
        <dbReference type="SAM" id="Phobius"/>
    </source>
</evidence>
<dbReference type="AlphaFoldDB" id="A0A9X1MQW2"/>
<evidence type="ECO:0000256" key="3">
    <source>
        <dbReference type="ARBA" id="ARBA00022553"/>
    </source>
</evidence>
<keyword evidence="17" id="KW-1185">Reference proteome</keyword>
<keyword evidence="5" id="KW-0418">Kinase</keyword>
<proteinExistence type="predicted"/>
<dbReference type="Pfam" id="PF00512">
    <property type="entry name" value="HisKA"/>
    <property type="match status" value="1"/>
</dbReference>
<evidence type="ECO:0000256" key="9">
    <source>
        <dbReference type="SAM" id="Coils"/>
    </source>
</evidence>
<dbReference type="GO" id="GO:0005886">
    <property type="term" value="C:plasma membrane"/>
    <property type="evidence" value="ECO:0007669"/>
    <property type="project" value="TreeGrafter"/>
</dbReference>
<keyword evidence="9" id="KW-0175">Coiled coil</keyword>
<dbReference type="SUPFAM" id="SSF55785">
    <property type="entry name" value="PYP-like sensor domain (PAS domain)"/>
    <property type="match status" value="3"/>
</dbReference>
<dbReference type="PROSITE" id="PS50109">
    <property type="entry name" value="HIS_KIN"/>
    <property type="match status" value="1"/>
</dbReference>
<dbReference type="SUPFAM" id="SSF47384">
    <property type="entry name" value="Homodimeric domain of signal transducing histidine kinase"/>
    <property type="match status" value="1"/>
</dbReference>
<dbReference type="PRINTS" id="PR00344">
    <property type="entry name" value="BCTRLSENSOR"/>
</dbReference>
<dbReference type="Pfam" id="PF00072">
    <property type="entry name" value="Response_reg"/>
    <property type="match status" value="1"/>
</dbReference>
<dbReference type="SMART" id="SM00091">
    <property type="entry name" value="PAS"/>
    <property type="match status" value="3"/>
</dbReference>
<dbReference type="CDD" id="cd17580">
    <property type="entry name" value="REC_2_DhkD-like"/>
    <property type="match status" value="1"/>
</dbReference>
<evidence type="ECO:0000259" key="12">
    <source>
        <dbReference type="PROSITE" id="PS50109"/>
    </source>
</evidence>
<dbReference type="PROSITE" id="PS50113">
    <property type="entry name" value="PAC"/>
    <property type="match status" value="2"/>
</dbReference>
<dbReference type="GO" id="GO:0000155">
    <property type="term" value="F:phosphorelay sensor kinase activity"/>
    <property type="evidence" value="ECO:0007669"/>
    <property type="project" value="InterPro"/>
</dbReference>
<dbReference type="FunFam" id="3.30.565.10:FF:000006">
    <property type="entry name" value="Sensor histidine kinase WalK"/>
    <property type="match status" value="1"/>
</dbReference>
<dbReference type="NCBIfam" id="TIGR00229">
    <property type="entry name" value="sensory_box"/>
    <property type="match status" value="3"/>
</dbReference>
<dbReference type="SUPFAM" id="SSF55874">
    <property type="entry name" value="ATPase domain of HSP90 chaperone/DNA topoisomerase II/histidine kinase"/>
    <property type="match status" value="1"/>
</dbReference>
<dbReference type="Gene3D" id="1.10.287.130">
    <property type="match status" value="1"/>
</dbReference>
<dbReference type="Pfam" id="PF08448">
    <property type="entry name" value="PAS_4"/>
    <property type="match status" value="2"/>
</dbReference>
<evidence type="ECO:0000256" key="8">
    <source>
        <dbReference type="PROSITE-ProRule" id="PRU00169"/>
    </source>
</evidence>
<feature type="domain" description="Response regulatory" evidence="13">
    <location>
        <begin position="890"/>
        <end position="1006"/>
    </location>
</feature>
<dbReference type="InterPro" id="IPR013656">
    <property type="entry name" value="PAS_4"/>
</dbReference>
<dbReference type="CDD" id="cd00082">
    <property type="entry name" value="HisKA"/>
    <property type="match status" value="1"/>
</dbReference>
<evidence type="ECO:0000313" key="16">
    <source>
        <dbReference type="EMBL" id="MCC9631703.1"/>
    </source>
</evidence>
<evidence type="ECO:0000259" key="15">
    <source>
        <dbReference type="PROSITE" id="PS50113"/>
    </source>
</evidence>
<dbReference type="EMBL" id="JAJKFT010000010">
    <property type="protein sequence ID" value="MCC9631703.1"/>
    <property type="molecule type" value="Genomic_DNA"/>
</dbReference>
<dbReference type="PROSITE" id="PS50112">
    <property type="entry name" value="PAS"/>
    <property type="match status" value="2"/>
</dbReference>
<dbReference type="InterPro" id="IPR036890">
    <property type="entry name" value="HATPase_C_sf"/>
</dbReference>
<dbReference type="EC" id="2.7.13.3" evidence="2"/>
<dbReference type="RefSeq" id="WP_230224147.1">
    <property type="nucleotide sequence ID" value="NZ_JAJKFT010000010.1"/>
</dbReference>
<dbReference type="Pfam" id="PF02518">
    <property type="entry name" value="HATPase_c"/>
    <property type="match status" value="1"/>
</dbReference>
<feature type="domain" description="PAS" evidence="14">
    <location>
        <begin position="247"/>
        <end position="320"/>
    </location>
</feature>